<dbReference type="InterPro" id="IPR029063">
    <property type="entry name" value="SAM-dependent_MTases_sf"/>
</dbReference>
<name>A0A1W1X149_9BACT</name>
<protein>
    <recommendedName>
        <fullName evidence="3">Methyltransferase domain-containing protein</fullName>
    </recommendedName>
</protein>
<sequence length="243" mass="28808">MLRIFDYKLGIDRRFRLPRYWSNRELAKFAPLFEGHVVNASAWKDEDKEGTHYRDYFVKANTYWITNWKSQAKGFQGYENEIFLDLEQDLPHDLLDRFDVVFNHTTLEHIFDARKAFQNICLMTRDVVIVCVPFLQPYHTNYGDYWRFSPLAVRRLFKKNGLEVLYLSYNDHRMSSVYVFAIGSKQPEKWKAVFADHGSLSEDTWLCDTGVGYAALTNLLHKIRKVPRRMPSFIEKKSKDRTG</sequence>
<evidence type="ECO:0000313" key="2">
    <source>
        <dbReference type="Proteomes" id="UP000192783"/>
    </source>
</evidence>
<dbReference type="EMBL" id="FWXF01000001">
    <property type="protein sequence ID" value="SMC17672.1"/>
    <property type="molecule type" value="Genomic_DNA"/>
</dbReference>
<evidence type="ECO:0008006" key="3">
    <source>
        <dbReference type="Google" id="ProtNLM"/>
    </source>
</evidence>
<keyword evidence="2" id="KW-1185">Reference proteome</keyword>
<dbReference type="RefSeq" id="WP_084055822.1">
    <property type="nucleotide sequence ID" value="NZ_FWXF01000001.1"/>
</dbReference>
<proteinExistence type="predicted"/>
<dbReference type="STRING" id="1121390.SAMN02746041_00366"/>
<reference evidence="1 2" key="1">
    <citation type="submission" date="2017-04" db="EMBL/GenBank/DDBJ databases">
        <authorList>
            <person name="Afonso C.L."/>
            <person name="Miller P.J."/>
            <person name="Scott M.A."/>
            <person name="Spackman E."/>
            <person name="Goraichik I."/>
            <person name="Dimitrov K.M."/>
            <person name="Suarez D.L."/>
            <person name="Swayne D.E."/>
        </authorList>
    </citation>
    <scope>NUCLEOTIDE SEQUENCE [LARGE SCALE GENOMIC DNA]</scope>
    <source>
        <strain evidence="1 2">DSM 13146</strain>
    </source>
</reference>
<dbReference type="Proteomes" id="UP000192783">
    <property type="component" value="Unassembled WGS sequence"/>
</dbReference>
<organism evidence="1 2">
    <name type="scientific">Desulfacinum hydrothermale DSM 13146</name>
    <dbReference type="NCBI Taxonomy" id="1121390"/>
    <lineage>
        <taxon>Bacteria</taxon>
        <taxon>Pseudomonadati</taxon>
        <taxon>Thermodesulfobacteriota</taxon>
        <taxon>Syntrophobacteria</taxon>
        <taxon>Syntrophobacterales</taxon>
        <taxon>Syntrophobacteraceae</taxon>
        <taxon>Desulfacinum</taxon>
    </lineage>
</organism>
<dbReference type="Gene3D" id="3.40.50.150">
    <property type="entry name" value="Vaccinia Virus protein VP39"/>
    <property type="match status" value="1"/>
</dbReference>
<dbReference type="AlphaFoldDB" id="A0A1W1X149"/>
<dbReference type="OrthoDB" id="163232at2"/>
<evidence type="ECO:0000313" key="1">
    <source>
        <dbReference type="EMBL" id="SMC17672.1"/>
    </source>
</evidence>
<gene>
    <name evidence="1" type="ORF">SAMN02746041_00366</name>
</gene>
<accession>A0A1W1X149</accession>
<dbReference type="SUPFAM" id="SSF53335">
    <property type="entry name" value="S-adenosyl-L-methionine-dependent methyltransferases"/>
    <property type="match status" value="1"/>
</dbReference>